<comment type="caution">
    <text evidence="9">The sequence shown here is derived from an EMBL/GenBank/DDBJ whole genome shotgun (WGS) entry which is preliminary data.</text>
</comment>
<dbReference type="Pfam" id="PF09297">
    <property type="entry name" value="Zn_ribbon_NUD"/>
    <property type="match status" value="1"/>
</dbReference>
<dbReference type="InterPro" id="IPR000086">
    <property type="entry name" value="NUDIX_hydrolase_dom"/>
</dbReference>
<dbReference type="OrthoDB" id="9787476at2"/>
<evidence type="ECO:0000256" key="3">
    <source>
        <dbReference type="ARBA" id="ARBA00022723"/>
    </source>
</evidence>
<evidence type="ECO:0000256" key="4">
    <source>
        <dbReference type="ARBA" id="ARBA00022801"/>
    </source>
</evidence>
<dbReference type="CDD" id="cd03429">
    <property type="entry name" value="NUDIX_NADH_pyrophosphatase_Nudt13"/>
    <property type="match status" value="1"/>
</dbReference>
<dbReference type="Proteomes" id="UP000093514">
    <property type="component" value="Unassembled WGS sequence"/>
</dbReference>
<name>A0A1C0A9J5_9FIRM</name>
<dbReference type="InterPro" id="IPR020476">
    <property type="entry name" value="Nudix_hydrolase"/>
</dbReference>
<keyword evidence="4 7" id="KW-0378">Hydrolase</keyword>
<accession>A0A1C0A9J5</accession>
<dbReference type="GO" id="GO:0046872">
    <property type="term" value="F:metal ion binding"/>
    <property type="evidence" value="ECO:0007669"/>
    <property type="project" value="UniProtKB-KW"/>
</dbReference>
<evidence type="ECO:0000313" key="9">
    <source>
        <dbReference type="EMBL" id="OCL26945.1"/>
    </source>
</evidence>
<dbReference type="EC" id="3.6.1.22" evidence="2"/>
<dbReference type="NCBIfam" id="NF001299">
    <property type="entry name" value="PRK00241.1"/>
    <property type="match status" value="1"/>
</dbReference>
<reference evidence="10" key="1">
    <citation type="submission" date="2016-07" db="EMBL/GenBank/DDBJ databases">
        <authorList>
            <person name="Florea S."/>
            <person name="Webb J.S."/>
            <person name="Jaromczyk J."/>
            <person name="Schardl C.L."/>
        </authorList>
    </citation>
    <scope>NUCLEOTIDE SEQUENCE [LARGE SCALE GENOMIC DNA]</scope>
    <source>
        <strain evidence="10">Z6</strain>
    </source>
</reference>
<keyword evidence="6" id="KW-0520">NAD</keyword>
<sequence length="271" mass="31087">MEFKSLTIPISNKLDSAYWLLFSENQILLKFDNNTPAIPHINNRFVDNLKPIVTEFLGTLDGVPCYVGLLDSPNELLNCLSFYRIRELYGMIDEDLFRLIGYGHQFINWSHDSQYCGRCGNPTENLKREKAKICSECNQIIFPRISPAIIVAITRGSEILLANSHRFSNKLYSVIAGFVEPGETLEECVRREVKEEVGLEIKNIEYFGSQFWPFPDSLMVAYRAEYASGEIVIDDKEIADAQWFNVDNLPQIPDKVSIARWLIDDFVENNS</sequence>
<dbReference type="InterPro" id="IPR015797">
    <property type="entry name" value="NUDIX_hydrolase-like_dom_sf"/>
</dbReference>
<dbReference type="InterPro" id="IPR020084">
    <property type="entry name" value="NUDIX_hydrolase_CS"/>
</dbReference>
<organism evidence="9 10">
    <name type="scientific">Orenia metallireducens</name>
    <dbReference type="NCBI Taxonomy" id="1413210"/>
    <lineage>
        <taxon>Bacteria</taxon>
        <taxon>Bacillati</taxon>
        <taxon>Bacillota</taxon>
        <taxon>Clostridia</taxon>
        <taxon>Halanaerobiales</taxon>
        <taxon>Halobacteroidaceae</taxon>
        <taxon>Orenia</taxon>
    </lineage>
</organism>
<feature type="domain" description="Nudix hydrolase" evidence="8">
    <location>
        <begin position="143"/>
        <end position="268"/>
    </location>
</feature>
<dbReference type="RefSeq" id="WP_068716345.1">
    <property type="nucleotide sequence ID" value="NZ_LWDV01000008.1"/>
</dbReference>
<gene>
    <name evidence="9" type="ORF">U472_05510</name>
</gene>
<keyword evidence="5" id="KW-0460">Magnesium</keyword>
<evidence type="ECO:0000256" key="7">
    <source>
        <dbReference type="RuleBase" id="RU003476"/>
    </source>
</evidence>
<dbReference type="PANTHER" id="PTHR11383:SF3">
    <property type="entry name" value="NAD(P)H PYROPHOSPHATASE NUDT13, MITOCHONDRIAL"/>
    <property type="match status" value="1"/>
</dbReference>
<dbReference type="Pfam" id="PF09296">
    <property type="entry name" value="NUDIX-like"/>
    <property type="match status" value="1"/>
</dbReference>
<dbReference type="GO" id="GO:0016787">
    <property type="term" value="F:hydrolase activity"/>
    <property type="evidence" value="ECO:0007669"/>
    <property type="project" value="UniProtKB-KW"/>
</dbReference>
<dbReference type="EMBL" id="LWDV01000008">
    <property type="protein sequence ID" value="OCL26945.1"/>
    <property type="molecule type" value="Genomic_DNA"/>
</dbReference>
<protein>
    <recommendedName>
        <fullName evidence="2">NAD(+) diphosphatase</fullName>
        <ecNumber evidence="2">3.6.1.22</ecNumber>
    </recommendedName>
</protein>
<comment type="cofactor">
    <cofactor evidence="1">
        <name>Mg(2+)</name>
        <dbReference type="ChEBI" id="CHEBI:18420"/>
    </cofactor>
</comment>
<keyword evidence="10" id="KW-1185">Reference proteome</keyword>
<dbReference type="InterPro" id="IPR015375">
    <property type="entry name" value="NADH_PPase-like_N"/>
</dbReference>
<proteinExistence type="inferred from homology"/>
<dbReference type="PROSITE" id="PS00893">
    <property type="entry name" value="NUDIX_BOX"/>
    <property type="match status" value="1"/>
</dbReference>
<evidence type="ECO:0000313" key="10">
    <source>
        <dbReference type="Proteomes" id="UP000093514"/>
    </source>
</evidence>
<evidence type="ECO:0000256" key="1">
    <source>
        <dbReference type="ARBA" id="ARBA00001946"/>
    </source>
</evidence>
<reference evidence="9 10" key="2">
    <citation type="submission" date="2016-08" db="EMBL/GenBank/DDBJ databases">
        <title>Orenia metallireducens sp. nov. strain Z6, a Novel Metal-reducing Firmicute from the Deep Subsurface.</title>
        <authorList>
            <person name="Maxim B.I."/>
            <person name="Kenneth K."/>
            <person name="Flynn T.M."/>
            <person name="Oloughlin E.J."/>
            <person name="Locke R.A."/>
            <person name="Weber J.R."/>
            <person name="Egan S.M."/>
            <person name="Mackie R.I."/>
            <person name="Cann I.K."/>
        </authorList>
    </citation>
    <scope>NUCLEOTIDE SEQUENCE [LARGE SCALE GENOMIC DNA]</scope>
    <source>
        <strain evidence="9 10">Z6</strain>
    </source>
</reference>
<evidence type="ECO:0000259" key="8">
    <source>
        <dbReference type="PROSITE" id="PS51462"/>
    </source>
</evidence>
<dbReference type="InterPro" id="IPR015376">
    <property type="entry name" value="Znr_NADH_PPase"/>
</dbReference>
<comment type="similarity">
    <text evidence="7">Belongs to the Nudix hydrolase family.</text>
</comment>
<dbReference type="PANTHER" id="PTHR11383">
    <property type="entry name" value="NUCLEOSIDE DIPHOSPHATE-LINKED MOIETY X MOTIF 13"/>
    <property type="match status" value="1"/>
</dbReference>
<dbReference type="PRINTS" id="PR00502">
    <property type="entry name" value="NUDIXFAMILY"/>
</dbReference>
<keyword evidence="3" id="KW-0479">Metal-binding</keyword>
<dbReference type="InterPro" id="IPR049734">
    <property type="entry name" value="NudC-like_C"/>
</dbReference>
<evidence type="ECO:0000256" key="6">
    <source>
        <dbReference type="ARBA" id="ARBA00023027"/>
    </source>
</evidence>
<evidence type="ECO:0000256" key="5">
    <source>
        <dbReference type="ARBA" id="ARBA00022842"/>
    </source>
</evidence>
<dbReference type="PROSITE" id="PS51462">
    <property type="entry name" value="NUDIX"/>
    <property type="match status" value="1"/>
</dbReference>
<evidence type="ECO:0000256" key="2">
    <source>
        <dbReference type="ARBA" id="ARBA00012381"/>
    </source>
</evidence>
<dbReference type="Pfam" id="PF00293">
    <property type="entry name" value="NUDIX"/>
    <property type="match status" value="1"/>
</dbReference>
<dbReference type="Gene3D" id="3.90.79.20">
    <property type="match status" value="1"/>
</dbReference>
<dbReference type="Gene3D" id="3.90.79.10">
    <property type="entry name" value="Nucleoside Triphosphate Pyrophosphohydrolase"/>
    <property type="match status" value="1"/>
</dbReference>
<dbReference type="SUPFAM" id="SSF55811">
    <property type="entry name" value="Nudix"/>
    <property type="match status" value="2"/>
</dbReference>
<dbReference type="AlphaFoldDB" id="A0A1C0A9J5"/>